<evidence type="ECO:0008006" key="3">
    <source>
        <dbReference type="Google" id="ProtNLM"/>
    </source>
</evidence>
<dbReference type="CDD" id="cd16387">
    <property type="entry name" value="ParB_N_Srx"/>
    <property type="match status" value="1"/>
</dbReference>
<sequence>MDKMNIFTLADVKAEGKAIAFVYGNRDIAAKNKNNKKSSLTECSMNLVPMLLVEGKKAVEDGCKLIQPDGSEIPDSASNSYYVVVDGQHRYTAAMELMKDAKEKEVDPAITDEQLYFYLDYSGRNTKELLSITNIESAKWAATDYAKGAVLLNPADELIQFINKYVQKKMPISVISIYLYGKKDTLTNKHLAASLSSGSLDIKSEARLEFAKAILPRLQRLLPFSFYRTRYCADAINDALNLKGTQNSQVVIDVLKKLEYRDLEEVGNLKGEEAQSKFFEILKDKINSAA</sequence>
<proteinExistence type="predicted"/>
<protein>
    <recommendedName>
        <fullName evidence="3">DGQHR domain-containing protein</fullName>
    </recommendedName>
</protein>
<dbReference type="AlphaFoldDB" id="A0AAW5IMK3"/>
<accession>A0AAW5IMK3</accession>
<dbReference type="EMBL" id="JANDWZ010000029">
    <property type="protein sequence ID" value="MCP9565221.1"/>
    <property type="molecule type" value="Genomic_DNA"/>
</dbReference>
<reference evidence="1" key="1">
    <citation type="submission" date="2022-07" db="EMBL/GenBank/DDBJ databases">
        <title>Prevotella copri.</title>
        <authorList>
            <person name="Yang C."/>
        </authorList>
    </citation>
    <scope>NUCLEOTIDE SEQUENCE</scope>
    <source>
        <strain evidence="1">HF2107</strain>
    </source>
</reference>
<evidence type="ECO:0000313" key="2">
    <source>
        <dbReference type="Proteomes" id="UP001205531"/>
    </source>
</evidence>
<dbReference type="RefSeq" id="WP_254953258.1">
    <property type="nucleotide sequence ID" value="NZ_JANDWY010000025.1"/>
</dbReference>
<comment type="caution">
    <text evidence="1">The sequence shown here is derived from an EMBL/GenBank/DDBJ whole genome shotgun (WGS) entry which is preliminary data.</text>
</comment>
<organism evidence="1 2">
    <name type="scientific">Segatella copri</name>
    <dbReference type="NCBI Taxonomy" id="165179"/>
    <lineage>
        <taxon>Bacteria</taxon>
        <taxon>Pseudomonadati</taxon>
        <taxon>Bacteroidota</taxon>
        <taxon>Bacteroidia</taxon>
        <taxon>Bacteroidales</taxon>
        <taxon>Prevotellaceae</taxon>
        <taxon>Segatella</taxon>
    </lineage>
</organism>
<evidence type="ECO:0000313" key="1">
    <source>
        <dbReference type="EMBL" id="MCP9565221.1"/>
    </source>
</evidence>
<name>A0AAW5IMK3_9BACT</name>
<gene>
    <name evidence="1" type="ORF">NNC64_11775</name>
</gene>
<dbReference type="Proteomes" id="UP001205531">
    <property type="component" value="Unassembled WGS sequence"/>
</dbReference>